<dbReference type="PANTHER" id="PTHR12147">
    <property type="entry name" value="METALLOPEPTIDASE M28 FAMILY MEMBER"/>
    <property type="match status" value="1"/>
</dbReference>
<feature type="domain" description="Peptidase M28" evidence="16">
    <location>
        <begin position="893"/>
        <end position="1088"/>
    </location>
</feature>
<evidence type="ECO:0000256" key="10">
    <source>
        <dbReference type="ARBA" id="ARBA00022989"/>
    </source>
</evidence>
<evidence type="ECO:0000256" key="3">
    <source>
        <dbReference type="ARBA" id="ARBA00010918"/>
    </source>
</evidence>
<sequence>MMHFRSRKEDFELVEPPEEKLAWWWIIPILASICLIVGLPFIAVFKLPTPLNNGDAHPGRFIAARAKSVLEGLVAIGPRPTGTVENEVTTVKFLTDKIAEITAESQGLYTIDTDIQISSGSFYDSGYPTLFESIQNVIVKLTPKGSNDTNALLLNSHFDTVVGSPGAGDDGSMVATMLELLSDLTKSKGIVRHTTIFLFNGDEENGLVASRAFITKHKWAGLVRAFINLESMGVGGKEMLFQSDPGSRWMLDYYVKDANHPFASVIGEEAYENHYIPSNTDYTVFHDIGGLSGLNFAYINYGYAYHSPLDKIEFVENGSLQHTGDNLLAIVKAITNSNELSQPKESLSMGKQVYFDVFGLFMLNYSKESGTAINCVIGILSLIAIGVSIWLITRDVDTPLCDISIQFAISFGIQLCSLAVAVGVTICLAYLIDAVGYSMAWFSQQWLIFGIYVCPFIFLLGMFPALFLDWEKFIFLPPRYSILLFLHSHCIILVLIIFVLTGMGIRSTFLMTNVVLFYLLSLVINLASGLYMKPRIWVLPILWCQVVPLAFSSYIMAILFSVFIPVTGRSTSNPEPLIALLAMTFCFLMFGFLIPIVSILQRSKTIITSILVVFVVFFILTFTEVCFPYTPEKPERQTVIYSQRTRYNSAGQATYNDSLYYMTLWDSHSRETIQDIAKQNGFKLHSDQEDESGLRYYNSDFWIEAPPLQITNPTGLRLVSKEALNSTVYKYSFEMIGRPTKCELFIAPFNNASLIDWSFTSAGIEEPQPSKQQYNVRVQFGKSTSVPYTFSLTVKVVNSSNEALSLGLLDMYLEDWNTVIYFEITFCQKWKRTIGSSYQTGIRKMKECIFLSDKIKEIISESNGLYNIETDIQVASGGHSTFGYPSLYESIQNVIVKLTPKGSTLERSLLVNSHFDSVVGAPGAGDDGSMVVSMLEVLSALTKSKDAVRHPLIFLFNGDEENGLQASHAFITQHKWASTVRGLINLEGMGVGGKEILFQSGPGNNWMVDSYVKSAKYPFASVLGEEAFENRLIPSDTDYTILNRVANLSGLNFAYIDKGYLYHTPLDSIENVEIGTLQHTGDNLLALVKAVANSEKLNQSIEIEETSKQVYFDVFGLFMINYYKETGTAVNYAISVLSLIAVCLSMWLIKRKTKISLSEISVQFWLSLGVQLGSLAIAAGVVIGLSYFYDAIGYSMSWFSQQWLIIGLYFCPFIFILSIFPLLFLGWRSFSVLPLGIGIQLFLHSQSVILAVIIIVLAEMNIRSTFLATNVLMFYVISLLINLSTGLHAKPYLWAIPVLICQAIPLAFTSYIMEIIFSVYIPVTGRSASNPETMIAYLSIVSCVLMFGFIVPIFGIFRNSKLAVSSILIVFIVFFILIFTSVGFPYTPRKPQRQSVYHTQRTRYNASGAIIYRDSLYYMRRWDRHSLETLEVVANRNGLTLHSDSEDGSGLRYFSNAYWTEAPSPKIQNPSVMQLVSKSEVGSKMYKYTLKLIGRPTKYRLMIAANNGGMLTDWSFASQSPPPNTLKQQNVYIQFGKDSLPYTFSLTLRVVDSSKNALSIGLVTVYSEMNEYTEDFRDFKKRSLFSMRESYNLQSEEPGERNSDKGEKVDWWWGILLVLIIAVLIALVIVGFFDLTGTSNFDSDTEYFRRLRGGSPKLPNPIPPFKVESVREVIETISKGNGLYNIEYDIQNRSVLLWDSNLSDNCNGIQHMAIRVSAKNVTSNRTILVSGSFDESEDGAKENGVAHAIIQSLIAITRESIALRHPVVLLLNRNLANYTQSVEGFMGQKHWARNISVFININSIPGGRGNVIHTRADATWLLKVYYGSFRHSHLCLICDEISKSNFMQIESNSRHYSIPRNLKVWYFVGLDLTYAYGDNSIALSRESEVQNYMDDNILSLIRNVDSATEMDENYDSRNVVESIFFDFFGVFMVIYSETDGIIINVVVSFAALATMVTSMWLMQQWAVVAASVIWFQLVKSFAIQLTSLIVGGGFAIFMAYLYDSYKTLLTWAPKHWMVFAIYFCPFLFIMCIFPSLYLNWKKYRAIPLRFGVMLFLHVNCILFIIAILTLTGLSVKTAFVIVSGIAFYTVSLMVVLAFKLYKKVYLWIFPIFVGQILPIAFVTGSKKGSISSCALSYRIFNANVRILDTNTGNFPQIENNADRFCNHYAYILDPDIYQCVCGIIIRISYKQGEFSGISQGVI</sequence>
<feature type="transmembrane region" description="Helical" evidence="15">
    <location>
        <begin position="2050"/>
        <end position="2071"/>
    </location>
</feature>
<feature type="transmembrane region" description="Helical" evidence="15">
    <location>
        <begin position="2014"/>
        <end position="2038"/>
    </location>
</feature>
<evidence type="ECO:0000259" key="17">
    <source>
        <dbReference type="Pfam" id="PF22248"/>
    </source>
</evidence>
<dbReference type="FunFam" id="3.40.630.10:FF:000008">
    <property type="entry name" value="Endoplasmic reticulum metallopeptidase 1"/>
    <property type="match status" value="2"/>
</dbReference>
<feature type="transmembrane region" description="Helical" evidence="15">
    <location>
        <begin position="1201"/>
        <end position="1225"/>
    </location>
</feature>
<feature type="transmembrane region" description="Helical" evidence="15">
    <location>
        <begin position="2105"/>
        <end position="2124"/>
    </location>
</feature>
<feature type="domain" description="Endoplasmic reticulum metallopeptidase 1-like C-terminal" evidence="17">
    <location>
        <begin position="1390"/>
        <end position="1581"/>
    </location>
</feature>
<evidence type="ECO:0000256" key="1">
    <source>
        <dbReference type="ARBA" id="ARBA00001947"/>
    </source>
</evidence>
<feature type="transmembrane region" description="Helical" evidence="15">
    <location>
        <begin position="1941"/>
        <end position="1961"/>
    </location>
</feature>
<feature type="transmembrane region" description="Helical" evidence="15">
    <location>
        <begin position="1161"/>
        <end position="1189"/>
    </location>
</feature>
<dbReference type="InterPro" id="IPR045175">
    <property type="entry name" value="M28_fam"/>
</dbReference>
<feature type="transmembrane region" description="Helical" evidence="15">
    <location>
        <begin position="21"/>
        <end position="45"/>
    </location>
</feature>
<dbReference type="GO" id="GO:0008235">
    <property type="term" value="F:metalloexopeptidase activity"/>
    <property type="evidence" value="ECO:0007669"/>
    <property type="project" value="InterPro"/>
</dbReference>
<keyword evidence="11" id="KW-0482">Metalloprotease</keyword>
<evidence type="ECO:0000256" key="9">
    <source>
        <dbReference type="ARBA" id="ARBA00022833"/>
    </source>
</evidence>
<feature type="transmembrane region" description="Helical" evidence="15">
    <location>
        <begin position="1335"/>
        <end position="1357"/>
    </location>
</feature>
<keyword evidence="12 15" id="KW-0472">Membrane</keyword>
<comment type="similarity">
    <text evidence="3">Belongs to the peptidase M28 family.</text>
</comment>
<evidence type="ECO:0000259" key="16">
    <source>
        <dbReference type="Pfam" id="PF04389"/>
    </source>
</evidence>
<feature type="transmembrane region" description="Helical" evidence="15">
    <location>
        <begin position="444"/>
        <end position="468"/>
    </location>
</feature>
<feature type="transmembrane region" description="Helical" evidence="15">
    <location>
        <begin position="2077"/>
        <end position="2098"/>
    </location>
</feature>
<evidence type="ECO:0000256" key="5">
    <source>
        <dbReference type="ARBA" id="ARBA00022692"/>
    </source>
</evidence>
<evidence type="ECO:0000256" key="12">
    <source>
        <dbReference type="ARBA" id="ARBA00023136"/>
    </source>
</evidence>
<evidence type="ECO:0000256" key="4">
    <source>
        <dbReference type="ARBA" id="ARBA00022670"/>
    </source>
</evidence>
<feature type="transmembrane region" description="Helical" evidence="15">
    <location>
        <begin position="1981"/>
        <end position="2002"/>
    </location>
</feature>
<accession>A0A7R8YMB7</accession>
<feature type="transmembrane region" description="Helical" evidence="15">
    <location>
        <begin position="1129"/>
        <end position="1149"/>
    </location>
</feature>
<dbReference type="InterPro" id="IPR053973">
    <property type="entry name" value="ERMP1-like_C"/>
</dbReference>
<feature type="transmembrane region" description="Helical" evidence="15">
    <location>
        <begin position="509"/>
        <end position="531"/>
    </location>
</feature>
<keyword evidence="6" id="KW-0479">Metal-binding</keyword>
<dbReference type="PANTHER" id="PTHR12147:SF22">
    <property type="entry name" value="ENDOPLASMIC RETICULUM METALLOPEPTIDASE 1"/>
    <property type="match status" value="1"/>
</dbReference>
<dbReference type="GO" id="GO:0005789">
    <property type="term" value="C:endoplasmic reticulum membrane"/>
    <property type="evidence" value="ECO:0007669"/>
    <property type="project" value="UniProtKB-SubCell"/>
</dbReference>
<gene>
    <name evidence="18" type="ORF">HERILL_LOCUS1312</name>
</gene>
<evidence type="ECO:0000256" key="14">
    <source>
        <dbReference type="ARBA" id="ARBA00078796"/>
    </source>
</evidence>
<feature type="transmembrane region" description="Helical" evidence="15">
    <location>
        <begin position="1919"/>
        <end position="1935"/>
    </location>
</feature>
<feature type="transmembrane region" description="Helical" evidence="15">
    <location>
        <begin position="1232"/>
        <end position="1258"/>
    </location>
</feature>
<dbReference type="InterPro" id="IPR048024">
    <property type="entry name" value="Fxna-like_M28_dom"/>
</dbReference>
<keyword evidence="9" id="KW-0862">Zinc</keyword>
<keyword evidence="8" id="KW-0256">Endoplasmic reticulum</keyword>
<evidence type="ECO:0000256" key="8">
    <source>
        <dbReference type="ARBA" id="ARBA00022824"/>
    </source>
</evidence>
<evidence type="ECO:0000313" key="19">
    <source>
        <dbReference type="Proteomes" id="UP000594454"/>
    </source>
</evidence>
<feature type="transmembrane region" description="Helical" evidence="15">
    <location>
        <begin position="607"/>
        <end position="630"/>
    </location>
</feature>
<feature type="transmembrane region" description="Helical" evidence="15">
    <location>
        <begin position="576"/>
        <end position="600"/>
    </location>
</feature>
<keyword evidence="7" id="KW-0378">Hydrolase</keyword>
<dbReference type="EMBL" id="LR899009">
    <property type="protein sequence ID" value="CAD7078016.1"/>
    <property type="molecule type" value="Genomic_DNA"/>
</dbReference>
<proteinExistence type="inferred from homology"/>
<evidence type="ECO:0000256" key="15">
    <source>
        <dbReference type="SAM" id="Phobius"/>
    </source>
</evidence>
<reference evidence="18 19" key="1">
    <citation type="submission" date="2020-11" db="EMBL/GenBank/DDBJ databases">
        <authorList>
            <person name="Wallbank WR R."/>
            <person name="Pardo Diaz C."/>
            <person name="Kozak K."/>
            <person name="Martin S."/>
            <person name="Jiggins C."/>
            <person name="Moest M."/>
            <person name="Warren A I."/>
            <person name="Generalovic N T."/>
            <person name="Byers J.R.P. K."/>
            <person name="Montejo-Kovacevich G."/>
            <person name="Yen C E."/>
        </authorList>
    </citation>
    <scope>NUCLEOTIDE SEQUENCE [LARGE SCALE GENOMIC DNA]</scope>
</reference>
<dbReference type="SUPFAM" id="SSF53187">
    <property type="entry name" value="Zn-dependent exopeptidases"/>
    <property type="match status" value="2"/>
</dbReference>
<feature type="domain" description="Endoplasmic reticulum metallopeptidase 1-like C-terminal" evidence="17">
    <location>
        <begin position="633"/>
        <end position="815"/>
    </location>
</feature>
<dbReference type="Pfam" id="PF04389">
    <property type="entry name" value="Peptidase_M28"/>
    <property type="match status" value="2"/>
</dbReference>
<dbReference type="InParanoid" id="A0A7R8YMB7"/>
<feature type="transmembrane region" description="Helical" evidence="15">
    <location>
        <begin position="1264"/>
        <end position="1281"/>
    </location>
</feature>
<comment type="subcellular location">
    <subcellularLocation>
        <location evidence="2">Endoplasmic reticulum membrane</location>
        <topology evidence="2">Multi-pass membrane protein</topology>
    </subcellularLocation>
</comment>
<dbReference type="Gene3D" id="3.40.630.10">
    <property type="entry name" value="Zn peptidases"/>
    <property type="match status" value="2"/>
</dbReference>
<feature type="transmembrane region" description="Helical" evidence="15">
    <location>
        <begin position="480"/>
        <end position="503"/>
    </location>
</feature>
<dbReference type="OrthoDB" id="76293at2759"/>
<feature type="domain" description="Peptidase M28" evidence="16">
    <location>
        <begin position="136"/>
        <end position="330"/>
    </location>
</feature>
<dbReference type="GO" id="GO:0046872">
    <property type="term" value="F:metal ion binding"/>
    <property type="evidence" value="ECO:0007669"/>
    <property type="project" value="UniProtKB-KW"/>
</dbReference>
<protein>
    <recommendedName>
        <fullName evidence="14">FXNA-like protease</fullName>
    </recommendedName>
</protein>
<evidence type="ECO:0000256" key="6">
    <source>
        <dbReference type="ARBA" id="ARBA00022723"/>
    </source>
</evidence>
<feature type="transmembrane region" description="Helical" evidence="15">
    <location>
        <begin position="1293"/>
        <end position="1323"/>
    </location>
</feature>
<dbReference type="CDD" id="cd03875">
    <property type="entry name" value="M28_Fxna_like"/>
    <property type="match status" value="2"/>
</dbReference>
<keyword evidence="10 15" id="KW-1133">Transmembrane helix</keyword>
<keyword evidence="19" id="KW-1185">Reference proteome</keyword>
<feature type="transmembrane region" description="Helical" evidence="15">
    <location>
        <begin position="1364"/>
        <end position="1386"/>
    </location>
</feature>
<dbReference type="GO" id="GO:0006508">
    <property type="term" value="P:proteolysis"/>
    <property type="evidence" value="ECO:0007669"/>
    <property type="project" value="UniProtKB-KW"/>
</dbReference>
<name>A0A7R8YMB7_HERIL</name>
<feature type="transmembrane region" description="Helical" evidence="15">
    <location>
        <begin position="405"/>
        <end position="432"/>
    </location>
</feature>
<comment type="cofactor">
    <cofactor evidence="1">
        <name>Zn(2+)</name>
        <dbReference type="ChEBI" id="CHEBI:29105"/>
    </cofactor>
</comment>
<organism evidence="18 19">
    <name type="scientific">Hermetia illucens</name>
    <name type="common">Black soldier fly</name>
    <dbReference type="NCBI Taxonomy" id="343691"/>
    <lineage>
        <taxon>Eukaryota</taxon>
        <taxon>Metazoa</taxon>
        <taxon>Ecdysozoa</taxon>
        <taxon>Arthropoda</taxon>
        <taxon>Hexapoda</taxon>
        <taxon>Insecta</taxon>
        <taxon>Pterygota</taxon>
        <taxon>Neoptera</taxon>
        <taxon>Endopterygota</taxon>
        <taxon>Diptera</taxon>
        <taxon>Brachycera</taxon>
        <taxon>Stratiomyomorpha</taxon>
        <taxon>Stratiomyidae</taxon>
        <taxon>Hermetiinae</taxon>
        <taxon>Hermetia</taxon>
    </lineage>
</organism>
<dbReference type="InterPro" id="IPR007484">
    <property type="entry name" value="Peptidase_M28"/>
</dbReference>
<evidence type="ECO:0000256" key="2">
    <source>
        <dbReference type="ARBA" id="ARBA00004477"/>
    </source>
</evidence>
<feature type="transmembrane region" description="Helical" evidence="15">
    <location>
        <begin position="371"/>
        <end position="393"/>
    </location>
</feature>
<evidence type="ECO:0000256" key="13">
    <source>
        <dbReference type="ARBA" id="ARBA00023180"/>
    </source>
</evidence>
<dbReference type="Proteomes" id="UP000594454">
    <property type="component" value="Chromosome 1"/>
</dbReference>
<keyword evidence="5 15" id="KW-0812">Transmembrane</keyword>
<feature type="transmembrane region" description="Helical" evidence="15">
    <location>
        <begin position="538"/>
        <end position="564"/>
    </location>
</feature>
<keyword evidence="13" id="KW-0325">Glycoprotein</keyword>
<evidence type="ECO:0000256" key="7">
    <source>
        <dbReference type="ARBA" id="ARBA00022801"/>
    </source>
</evidence>
<evidence type="ECO:0000313" key="18">
    <source>
        <dbReference type="EMBL" id="CAD7078016.1"/>
    </source>
</evidence>
<dbReference type="Pfam" id="PF22248">
    <property type="entry name" value="ERMP1_C"/>
    <property type="match status" value="2"/>
</dbReference>
<evidence type="ECO:0000256" key="11">
    <source>
        <dbReference type="ARBA" id="ARBA00023049"/>
    </source>
</evidence>
<keyword evidence="4" id="KW-0645">Protease</keyword>
<feature type="transmembrane region" description="Helical" evidence="15">
    <location>
        <begin position="1611"/>
        <end position="1633"/>
    </location>
</feature>